<feature type="compositionally biased region" description="Polar residues" evidence="1">
    <location>
        <begin position="166"/>
        <end position="177"/>
    </location>
</feature>
<gene>
    <name evidence="2" type="ORF">LIER_20592</name>
</gene>
<dbReference type="EMBL" id="BAABME010005256">
    <property type="protein sequence ID" value="GAA0165107.1"/>
    <property type="molecule type" value="Genomic_DNA"/>
</dbReference>
<evidence type="ECO:0000313" key="2">
    <source>
        <dbReference type="EMBL" id="GAA0165107.1"/>
    </source>
</evidence>
<keyword evidence="3" id="KW-1185">Reference proteome</keyword>
<feature type="compositionally biased region" description="Polar residues" evidence="1">
    <location>
        <begin position="100"/>
        <end position="116"/>
    </location>
</feature>
<proteinExistence type="predicted"/>
<organism evidence="2 3">
    <name type="scientific">Lithospermum erythrorhizon</name>
    <name type="common">Purple gromwell</name>
    <name type="synonym">Lithospermum officinale var. erythrorhizon</name>
    <dbReference type="NCBI Taxonomy" id="34254"/>
    <lineage>
        <taxon>Eukaryota</taxon>
        <taxon>Viridiplantae</taxon>
        <taxon>Streptophyta</taxon>
        <taxon>Embryophyta</taxon>
        <taxon>Tracheophyta</taxon>
        <taxon>Spermatophyta</taxon>
        <taxon>Magnoliopsida</taxon>
        <taxon>eudicotyledons</taxon>
        <taxon>Gunneridae</taxon>
        <taxon>Pentapetalae</taxon>
        <taxon>asterids</taxon>
        <taxon>lamiids</taxon>
        <taxon>Boraginales</taxon>
        <taxon>Boraginaceae</taxon>
        <taxon>Boraginoideae</taxon>
        <taxon>Lithospermeae</taxon>
        <taxon>Lithospermum</taxon>
    </lineage>
</organism>
<feature type="compositionally biased region" description="Basic residues" evidence="1">
    <location>
        <begin position="237"/>
        <end position="247"/>
    </location>
</feature>
<dbReference type="AlphaFoldDB" id="A0AAV3QQ60"/>
<name>A0AAV3QQ60_LITER</name>
<comment type="caution">
    <text evidence="2">The sequence shown here is derived from an EMBL/GenBank/DDBJ whole genome shotgun (WGS) entry which is preliminary data.</text>
</comment>
<evidence type="ECO:0000313" key="3">
    <source>
        <dbReference type="Proteomes" id="UP001454036"/>
    </source>
</evidence>
<feature type="compositionally biased region" description="Basic and acidic residues" evidence="1">
    <location>
        <begin position="17"/>
        <end position="37"/>
    </location>
</feature>
<feature type="compositionally biased region" description="Basic and acidic residues" evidence="1">
    <location>
        <begin position="189"/>
        <end position="205"/>
    </location>
</feature>
<feature type="region of interest" description="Disordered" evidence="1">
    <location>
        <begin position="58"/>
        <end position="154"/>
    </location>
</feature>
<accession>A0AAV3QQ60</accession>
<feature type="region of interest" description="Disordered" evidence="1">
    <location>
        <begin position="166"/>
        <end position="309"/>
    </location>
</feature>
<feature type="region of interest" description="Disordered" evidence="1">
    <location>
        <begin position="1"/>
        <end position="40"/>
    </location>
</feature>
<dbReference type="Proteomes" id="UP001454036">
    <property type="component" value="Unassembled WGS sequence"/>
</dbReference>
<reference evidence="2 3" key="1">
    <citation type="submission" date="2024-01" db="EMBL/GenBank/DDBJ databases">
        <title>The complete chloroplast genome sequence of Lithospermum erythrorhizon: insights into the phylogenetic relationship among Boraginaceae species and the maternal lineages of purple gromwells.</title>
        <authorList>
            <person name="Okada T."/>
            <person name="Watanabe K."/>
        </authorList>
    </citation>
    <scope>NUCLEOTIDE SEQUENCE [LARGE SCALE GENOMIC DNA]</scope>
</reference>
<sequence>MDEGNTDDVPPINETWSNKKEDVAEGKSVDDTYDDSRPIQPASLIQKNHLVDNIIRETDQGSVEPSCVSEASAGDSGKNVTGSDGVDVSHSDTVIEDVEVSNTEGLGANVNPSVEDTLNGLKDSTPLGGAMMRPSVNDSVKENSVDGMDADIPSVVDIEPVTAKATENVTPSVTDTGADTVGQDDIDSVDARVEHVIPEKASQEKKKSKKRRLRKLADTIETSKPTKKLSKEERAAKKARKAERRARKAAEAKTVEDNDVEEVVPEETKEATPLVDQPSVDDEWLPEHEPQGDNEDDQLMSRIKTMLLL</sequence>
<evidence type="ECO:0000256" key="1">
    <source>
        <dbReference type="SAM" id="MobiDB-lite"/>
    </source>
</evidence>
<protein>
    <submittedName>
        <fullName evidence="2">Uncharacterized protein</fullName>
    </submittedName>
</protein>